<dbReference type="SUPFAM" id="SSF56801">
    <property type="entry name" value="Acetyl-CoA synthetase-like"/>
    <property type="match status" value="1"/>
</dbReference>
<comment type="caution">
    <text evidence="5">The sequence shown here is derived from an EMBL/GenBank/DDBJ whole genome shotgun (WGS) entry which is preliminary data.</text>
</comment>
<dbReference type="Gene3D" id="3.30.300.30">
    <property type="match status" value="1"/>
</dbReference>
<keyword evidence="2 5" id="KW-0436">Ligase</keyword>
<dbReference type="InterPro" id="IPR050237">
    <property type="entry name" value="ATP-dep_AMP-bd_enzyme"/>
</dbReference>
<dbReference type="PANTHER" id="PTHR43767">
    <property type="entry name" value="LONG-CHAIN-FATTY-ACID--COA LIGASE"/>
    <property type="match status" value="1"/>
</dbReference>
<dbReference type="Gene3D" id="3.40.50.12780">
    <property type="entry name" value="N-terminal domain of ligase-like"/>
    <property type="match status" value="1"/>
</dbReference>
<feature type="domain" description="AMP-binding enzyme C-terminal" evidence="4">
    <location>
        <begin position="457"/>
        <end position="531"/>
    </location>
</feature>
<sequence>MTLPPAGSATRRKEPIMTSETVSNMLRRTTVGDVIRRHALNHPNKPALLVESMDGTSAEYSWREFNTLINRTAHALTSLGVTKGDKVGVFALNGPQFAALLYAAAKIGAIVAPAGAGLRGADLTYVVKHCDAQVVFVDEFLLDAFTSILPDVDYLTMGFIRRTPGSEAPKGWVDLAQMVAEQNDAEPEVVLDGDDVATLTYTSGTEAAPKGVLMTHTNLINMITSGHAWDLRPEDVALHVLPLFYTGGVGVLMMCHLLGQTVVLPELPEPVKMAAAMAKHQVSFIVLPPTLWIRLLQVPGIEESARSMRIATTFGATISKSMITGWSAVCPSMRWNSYYGQSETSCSGTIGQFKNLEEICEGDLGWVGRPCQNLEVRVVDPHDDDVPRGEVGQILFRGPAVFKGYYKDEERTAAAFAGGWLHSGDLGRLNADGELFFVDRVKDMVKSGGENISSASVEYAISGHPKVAEVAAFGVPHPDWMEALTVAVTVKPGESLTADEVVAYCKETLPRFKVPKEIVIVEDFPRGPSGKILKRELREQYKDVHS</sequence>
<dbReference type="PANTHER" id="PTHR43767:SF1">
    <property type="entry name" value="NONRIBOSOMAL PEPTIDE SYNTHASE PES1 (EUROFUNG)-RELATED"/>
    <property type="match status" value="1"/>
</dbReference>
<dbReference type="Proteomes" id="UP000252187">
    <property type="component" value="Unassembled WGS sequence"/>
</dbReference>
<dbReference type="Pfam" id="PF00501">
    <property type="entry name" value="AMP-binding"/>
    <property type="match status" value="1"/>
</dbReference>
<accession>A0A365P6I3</accession>
<dbReference type="InterPro" id="IPR045851">
    <property type="entry name" value="AMP-bd_C_sf"/>
</dbReference>
<evidence type="ECO:0000259" key="3">
    <source>
        <dbReference type="Pfam" id="PF00501"/>
    </source>
</evidence>
<organism evidence="5 6">
    <name type="scientific">Dietzia maris</name>
    <dbReference type="NCBI Taxonomy" id="37915"/>
    <lineage>
        <taxon>Bacteria</taxon>
        <taxon>Bacillati</taxon>
        <taxon>Actinomycetota</taxon>
        <taxon>Actinomycetes</taxon>
        <taxon>Mycobacteriales</taxon>
        <taxon>Dietziaceae</taxon>
        <taxon>Dietzia</taxon>
    </lineage>
</organism>
<dbReference type="GO" id="GO:0016878">
    <property type="term" value="F:acid-thiol ligase activity"/>
    <property type="evidence" value="ECO:0007669"/>
    <property type="project" value="UniProtKB-ARBA"/>
</dbReference>
<evidence type="ECO:0000259" key="4">
    <source>
        <dbReference type="Pfam" id="PF13193"/>
    </source>
</evidence>
<dbReference type="InterPro" id="IPR000873">
    <property type="entry name" value="AMP-dep_synth/lig_dom"/>
</dbReference>
<dbReference type="Pfam" id="PF13193">
    <property type="entry name" value="AMP-binding_C"/>
    <property type="match status" value="1"/>
</dbReference>
<feature type="domain" description="AMP-dependent synthetase/ligase" evidence="3">
    <location>
        <begin position="36"/>
        <end position="406"/>
    </location>
</feature>
<evidence type="ECO:0000313" key="6">
    <source>
        <dbReference type="Proteomes" id="UP000252187"/>
    </source>
</evidence>
<gene>
    <name evidence="5" type="ORF">DQ226_16555</name>
</gene>
<dbReference type="InterPro" id="IPR025110">
    <property type="entry name" value="AMP-bd_C"/>
</dbReference>
<evidence type="ECO:0000313" key="5">
    <source>
        <dbReference type="EMBL" id="RBA30609.1"/>
    </source>
</evidence>
<comment type="similarity">
    <text evidence="1">Belongs to the ATP-dependent AMP-binding enzyme family.</text>
</comment>
<dbReference type="AlphaFoldDB" id="A0A365P6I3"/>
<dbReference type="EMBL" id="QNTT01000073">
    <property type="protein sequence ID" value="RBA30609.1"/>
    <property type="molecule type" value="Genomic_DNA"/>
</dbReference>
<evidence type="ECO:0000256" key="2">
    <source>
        <dbReference type="ARBA" id="ARBA00022598"/>
    </source>
</evidence>
<evidence type="ECO:0000256" key="1">
    <source>
        <dbReference type="ARBA" id="ARBA00006432"/>
    </source>
</evidence>
<dbReference type="FunFam" id="3.30.300.30:FF:000008">
    <property type="entry name" value="2,3-dihydroxybenzoate-AMP ligase"/>
    <property type="match status" value="1"/>
</dbReference>
<reference evidence="5 6" key="1">
    <citation type="submission" date="2018-06" db="EMBL/GenBank/DDBJ databases">
        <title>Whole genome sequencing of four bacterial strains from South Shetland trench revealing bio-synthetic gene clusters.</title>
        <authorList>
            <person name="Abdel-Mageed W.M."/>
            <person name="Lehri B."/>
            <person name="Jarmusch S.A."/>
            <person name="Miranda K."/>
            <person name="Goodfellow M."/>
            <person name="Jaspars M."/>
            <person name="Karlyshev A.V."/>
        </authorList>
    </citation>
    <scope>NUCLEOTIDE SEQUENCE [LARGE SCALE GENOMIC DNA]</scope>
    <source>
        <strain evidence="5 6">SST1</strain>
    </source>
</reference>
<name>A0A365P6I3_9ACTN</name>
<proteinExistence type="inferred from homology"/>
<dbReference type="InterPro" id="IPR042099">
    <property type="entry name" value="ANL_N_sf"/>
</dbReference>
<protein>
    <submittedName>
        <fullName evidence="5">Long-chain fatty acid--CoA ligase</fullName>
    </submittedName>
</protein>